<dbReference type="PANTHER" id="PTHR33619">
    <property type="entry name" value="POLYSACCHARIDE EXPORT PROTEIN GFCE-RELATED"/>
    <property type="match status" value="1"/>
</dbReference>
<dbReference type="InterPro" id="IPR049712">
    <property type="entry name" value="Poly_export"/>
</dbReference>
<dbReference type="Gene3D" id="3.30.1950.10">
    <property type="entry name" value="wza like domain"/>
    <property type="match status" value="1"/>
</dbReference>
<dbReference type="AlphaFoldDB" id="A0A3B0XVL1"/>
<dbReference type="Pfam" id="PF10531">
    <property type="entry name" value="SLBB"/>
    <property type="match status" value="1"/>
</dbReference>
<dbReference type="GO" id="GO:0015159">
    <property type="term" value="F:polysaccharide transmembrane transporter activity"/>
    <property type="evidence" value="ECO:0007669"/>
    <property type="project" value="InterPro"/>
</dbReference>
<proteinExistence type="predicted"/>
<sequence length="211" mass="23226">MLRAITAVTSIFYLFILLPGCASDAYISANSDMLKQDRTSETIKEYRLGVDDTININVWRNAELSVNVPVRPDGMISMPLVGDVAAAGYTPEQVALTIQNKLKNFVRDPNVTIMVTGLQSHEYLTRLRITGAVNTPSSMNYRQGMTVLDAVLAAGSVNDFAAPNSTKLYRVIDGKTRVISIYLDDILNKGLLSTNIELRPGDILTVPERLF</sequence>
<accession>A0A3B0XVL1</accession>
<dbReference type="Gene3D" id="3.10.560.10">
    <property type="entry name" value="Outer membrane lipoprotein wza domain like"/>
    <property type="match status" value="1"/>
</dbReference>
<reference evidence="4" key="1">
    <citation type="submission" date="2018-06" db="EMBL/GenBank/DDBJ databases">
        <authorList>
            <person name="Zhirakovskaya E."/>
        </authorList>
    </citation>
    <scope>NUCLEOTIDE SEQUENCE</scope>
</reference>
<protein>
    <submittedName>
        <fullName evidence="4">FIG123464: Polysaccharide export protein</fullName>
    </submittedName>
</protein>
<gene>
    <name evidence="4" type="ORF">MNBD_GAMMA09-245</name>
</gene>
<dbReference type="InterPro" id="IPR019554">
    <property type="entry name" value="Soluble_ligand-bd"/>
</dbReference>
<dbReference type="InterPro" id="IPR003715">
    <property type="entry name" value="Poly_export_N"/>
</dbReference>
<name>A0A3B0XVL1_9ZZZZ</name>
<dbReference type="Pfam" id="PF02563">
    <property type="entry name" value="Poly_export"/>
    <property type="match status" value="1"/>
</dbReference>
<organism evidence="4">
    <name type="scientific">hydrothermal vent metagenome</name>
    <dbReference type="NCBI Taxonomy" id="652676"/>
    <lineage>
        <taxon>unclassified sequences</taxon>
        <taxon>metagenomes</taxon>
        <taxon>ecological metagenomes</taxon>
    </lineage>
</organism>
<dbReference type="NCBIfam" id="TIGR03027">
    <property type="entry name" value="pepcterm_export"/>
    <property type="match status" value="1"/>
</dbReference>
<feature type="domain" description="Polysaccharide export protein N-terminal" evidence="2">
    <location>
        <begin position="44"/>
        <end position="115"/>
    </location>
</feature>
<dbReference type="InterPro" id="IPR017477">
    <property type="entry name" value="PEP-CTERM_polysacc_export"/>
</dbReference>
<dbReference type="PANTHER" id="PTHR33619:SF3">
    <property type="entry name" value="POLYSACCHARIDE EXPORT PROTEIN GFCE-RELATED"/>
    <property type="match status" value="1"/>
</dbReference>
<keyword evidence="1" id="KW-0732">Signal</keyword>
<evidence type="ECO:0000259" key="3">
    <source>
        <dbReference type="Pfam" id="PF10531"/>
    </source>
</evidence>
<evidence type="ECO:0000256" key="1">
    <source>
        <dbReference type="ARBA" id="ARBA00022729"/>
    </source>
</evidence>
<evidence type="ECO:0000313" key="4">
    <source>
        <dbReference type="EMBL" id="VAW65979.1"/>
    </source>
</evidence>
<dbReference type="EMBL" id="UOFI01000071">
    <property type="protein sequence ID" value="VAW65979.1"/>
    <property type="molecule type" value="Genomic_DNA"/>
</dbReference>
<evidence type="ECO:0000259" key="2">
    <source>
        <dbReference type="Pfam" id="PF02563"/>
    </source>
</evidence>
<feature type="domain" description="Soluble ligand binding" evidence="3">
    <location>
        <begin position="128"/>
        <end position="176"/>
    </location>
</feature>